<dbReference type="InterPro" id="IPR045851">
    <property type="entry name" value="AMP-bd_C_sf"/>
</dbReference>
<comment type="caution">
    <text evidence="4">The sequence shown here is derived from an EMBL/GenBank/DDBJ whole genome shotgun (WGS) entry which is preliminary data.</text>
</comment>
<feature type="domain" description="AMP-binding enzyme C-terminal" evidence="3">
    <location>
        <begin position="30"/>
        <end position="103"/>
    </location>
</feature>
<keyword evidence="5" id="KW-1185">Reference proteome</keyword>
<gene>
    <name evidence="4" type="ORF">A7A08_02484</name>
</gene>
<name>A0A1E2RWS5_9HYPH</name>
<dbReference type="STRING" id="1177755.A7A08_02484"/>
<dbReference type="SUPFAM" id="SSF56801">
    <property type="entry name" value="Acetyl-CoA synthetase-like"/>
    <property type="match status" value="1"/>
</dbReference>
<dbReference type="Pfam" id="PF13193">
    <property type="entry name" value="AMP-binding_C"/>
    <property type="match status" value="1"/>
</dbReference>
<evidence type="ECO:0000256" key="1">
    <source>
        <dbReference type="ARBA" id="ARBA00022598"/>
    </source>
</evidence>
<evidence type="ECO:0000313" key="5">
    <source>
        <dbReference type="Proteomes" id="UP000095087"/>
    </source>
</evidence>
<accession>A0A1E2RWS5</accession>
<dbReference type="PATRIC" id="fig|1177755.3.peg.2506"/>
<reference evidence="4 5" key="1">
    <citation type="submission" date="2016-07" db="EMBL/GenBank/DDBJ databases">
        <title>Draft genome sequence of Methyloligella halotolerans C2T (VKM B-2706T=CCUG 61687T=DSM 25045T), a halotolerant polyhydroxybutyrate accumulating methylotroph.</title>
        <authorList>
            <person name="Vasilenko O.V."/>
            <person name="Doronina N.V."/>
            <person name="Poroshina M.N."/>
            <person name="Tarlachkov S.V."/>
            <person name="Trotsenko Y.A."/>
        </authorList>
    </citation>
    <scope>NUCLEOTIDE SEQUENCE [LARGE SCALE GENOMIC DNA]</scope>
    <source>
        <strain evidence="4 5">VKM B-2706</strain>
    </source>
</reference>
<sequence length="132" mass="14097">MSLSEDGAVTYLGRTDDMINAGGIRVSPIEIESVLNAHPDITESAAAEVAVKADTTVIAAFYVAPAELDGEALRDYTAERLAAYKVPRIYVRLEVLPKNANGKLARKSLRESYEHSHSRAGGELAGSPGKVL</sequence>
<dbReference type="Proteomes" id="UP000095087">
    <property type="component" value="Unassembled WGS sequence"/>
</dbReference>
<proteinExistence type="predicted"/>
<feature type="compositionally biased region" description="Basic and acidic residues" evidence="2">
    <location>
        <begin position="108"/>
        <end position="117"/>
    </location>
</feature>
<dbReference type="AlphaFoldDB" id="A0A1E2RWS5"/>
<keyword evidence="1" id="KW-0436">Ligase</keyword>
<evidence type="ECO:0000256" key="2">
    <source>
        <dbReference type="SAM" id="MobiDB-lite"/>
    </source>
</evidence>
<dbReference type="GO" id="GO:0016878">
    <property type="term" value="F:acid-thiol ligase activity"/>
    <property type="evidence" value="ECO:0007669"/>
    <property type="project" value="TreeGrafter"/>
</dbReference>
<dbReference type="Gene3D" id="3.30.300.30">
    <property type="match status" value="1"/>
</dbReference>
<dbReference type="InterPro" id="IPR025110">
    <property type="entry name" value="AMP-bd_C"/>
</dbReference>
<protein>
    <submittedName>
        <fullName evidence="4">Chondramide synthase cmdD</fullName>
    </submittedName>
</protein>
<dbReference type="PANTHER" id="PTHR43352:SF1">
    <property type="entry name" value="ANTHRANILATE--COA LIGASE"/>
    <property type="match status" value="1"/>
</dbReference>
<feature type="region of interest" description="Disordered" evidence="2">
    <location>
        <begin position="107"/>
        <end position="132"/>
    </location>
</feature>
<evidence type="ECO:0000259" key="3">
    <source>
        <dbReference type="Pfam" id="PF13193"/>
    </source>
</evidence>
<organism evidence="4 5">
    <name type="scientific">Methyloligella halotolerans</name>
    <dbReference type="NCBI Taxonomy" id="1177755"/>
    <lineage>
        <taxon>Bacteria</taxon>
        <taxon>Pseudomonadati</taxon>
        <taxon>Pseudomonadota</taxon>
        <taxon>Alphaproteobacteria</taxon>
        <taxon>Hyphomicrobiales</taxon>
        <taxon>Hyphomicrobiaceae</taxon>
        <taxon>Methyloligella</taxon>
    </lineage>
</organism>
<dbReference type="GO" id="GO:0044550">
    <property type="term" value="P:secondary metabolite biosynthetic process"/>
    <property type="evidence" value="ECO:0007669"/>
    <property type="project" value="TreeGrafter"/>
</dbReference>
<evidence type="ECO:0000313" key="4">
    <source>
        <dbReference type="EMBL" id="ODA66716.1"/>
    </source>
</evidence>
<dbReference type="PANTHER" id="PTHR43352">
    <property type="entry name" value="ACETYL-COA SYNTHETASE"/>
    <property type="match status" value="1"/>
</dbReference>
<dbReference type="EMBL" id="MASI01000006">
    <property type="protein sequence ID" value="ODA66716.1"/>
    <property type="molecule type" value="Genomic_DNA"/>
</dbReference>